<evidence type="ECO:0000256" key="1">
    <source>
        <dbReference type="SAM" id="MobiDB-lite"/>
    </source>
</evidence>
<feature type="region of interest" description="Disordered" evidence="1">
    <location>
        <begin position="35"/>
        <end position="79"/>
    </location>
</feature>
<gene>
    <name evidence="2" type="ORF">F0U44_12940</name>
</gene>
<reference evidence="2 3" key="2">
    <citation type="submission" date="2019-09" db="EMBL/GenBank/DDBJ databases">
        <authorList>
            <person name="Jin C."/>
        </authorList>
    </citation>
    <scope>NUCLEOTIDE SEQUENCE [LARGE SCALE GENOMIC DNA]</scope>
    <source>
        <strain evidence="2 3">BN130099</strain>
    </source>
</reference>
<sequence>MQLTGGDGRPRVEAVGDVAVVEGVQGLDRRTAVDQRLVASGGDRGGRPVGLGTRRRPHQRGPREQRQHRSQDRRATPPS</sequence>
<name>A0A5B1LF28_9ACTN</name>
<evidence type="ECO:0000313" key="3">
    <source>
        <dbReference type="Proteomes" id="UP000325003"/>
    </source>
</evidence>
<accession>A0A5B1LF28</accession>
<evidence type="ECO:0000313" key="2">
    <source>
        <dbReference type="EMBL" id="KAA1419341.1"/>
    </source>
</evidence>
<comment type="caution">
    <text evidence="2">The sequence shown here is derived from an EMBL/GenBank/DDBJ whole genome shotgun (WGS) entry which is preliminary data.</text>
</comment>
<dbReference type="EMBL" id="VUJV01000003">
    <property type="protein sequence ID" value="KAA1419341.1"/>
    <property type="molecule type" value="Genomic_DNA"/>
</dbReference>
<proteinExistence type="predicted"/>
<organism evidence="2 3">
    <name type="scientific">Nocardioides humilatus</name>
    <dbReference type="NCBI Taxonomy" id="2607660"/>
    <lineage>
        <taxon>Bacteria</taxon>
        <taxon>Bacillati</taxon>
        <taxon>Actinomycetota</taxon>
        <taxon>Actinomycetes</taxon>
        <taxon>Propionibacteriales</taxon>
        <taxon>Nocardioidaceae</taxon>
        <taxon>Nocardioides</taxon>
    </lineage>
</organism>
<protein>
    <submittedName>
        <fullName evidence="2">Uncharacterized protein</fullName>
    </submittedName>
</protein>
<reference evidence="2 3" key="1">
    <citation type="submission" date="2019-09" db="EMBL/GenBank/DDBJ databases">
        <title>Nocardioides panacisoli sp. nov., isolated from the soil of a ginseng field.</title>
        <authorList>
            <person name="Cho C."/>
        </authorList>
    </citation>
    <scope>NUCLEOTIDE SEQUENCE [LARGE SCALE GENOMIC DNA]</scope>
    <source>
        <strain evidence="2 3">BN130099</strain>
    </source>
</reference>
<keyword evidence="3" id="KW-1185">Reference proteome</keyword>
<feature type="compositionally biased region" description="Basic and acidic residues" evidence="1">
    <location>
        <begin position="61"/>
        <end position="79"/>
    </location>
</feature>
<dbReference type="Proteomes" id="UP000325003">
    <property type="component" value="Unassembled WGS sequence"/>
</dbReference>
<dbReference type="AlphaFoldDB" id="A0A5B1LF28"/>